<evidence type="ECO:0000256" key="8">
    <source>
        <dbReference type="ARBA" id="ARBA00048348"/>
    </source>
</evidence>
<evidence type="ECO:0000259" key="10">
    <source>
        <dbReference type="PROSITE" id="PS51144"/>
    </source>
</evidence>
<dbReference type="PROSITE" id="PS00162">
    <property type="entry name" value="ALPHA_CA_1"/>
    <property type="match status" value="1"/>
</dbReference>
<dbReference type="Proteomes" id="UP001188597">
    <property type="component" value="Unassembled WGS sequence"/>
</dbReference>
<comment type="similarity">
    <text evidence="9">Belongs to the alpha-carbonic anhydrase family.</text>
</comment>
<dbReference type="PANTHER" id="PTHR18952">
    <property type="entry name" value="CARBONIC ANHYDRASE"/>
    <property type="match status" value="1"/>
</dbReference>
<dbReference type="SMART" id="SM01057">
    <property type="entry name" value="Carb_anhydrase"/>
    <property type="match status" value="1"/>
</dbReference>
<feature type="signal peptide" evidence="9">
    <location>
        <begin position="1"/>
        <end position="27"/>
    </location>
</feature>
<gene>
    <name evidence="11" type="ORF">RJ639_027213</name>
</gene>
<proteinExistence type="inferred from homology"/>
<reference evidence="11" key="1">
    <citation type="submission" date="2022-12" db="EMBL/GenBank/DDBJ databases">
        <title>Draft genome assemblies for two species of Escallonia (Escalloniales).</title>
        <authorList>
            <person name="Chanderbali A."/>
            <person name="Dervinis C."/>
            <person name="Anghel I."/>
            <person name="Soltis D."/>
            <person name="Soltis P."/>
            <person name="Zapata F."/>
        </authorList>
    </citation>
    <scope>NUCLEOTIDE SEQUENCE</scope>
    <source>
        <strain evidence="11">UCBG64.0493</strain>
        <tissue evidence="11">Leaf</tissue>
    </source>
</reference>
<dbReference type="Gene3D" id="3.10.200.10">
    <property type="entry name" value="Alpha carbonic anhydrase"/>
    <property type="match status" value="1"/>
</dbReference>
<evidence type="ECO:0000256" key="6">
    <source>
        <dbReference type="ARBA" id="ARBA00023180"/>
    </source>
</evidence>
<keyword evidence="4 9" id="KW-0732">Signal</keyword>
<dbReference type="Pfam" id="PF00194">
    <property type="entry name" value="Carb_anhydrase"/>
    <property type="match status" value="1"/>
</dbReference>
<protein>
    <recommendedName>
        <fullName evidence="2 9">Carbonic anhydrase</fullName>
        <ecNumber evidence="2 9">4.2.1.1</ecNumber>
    </recommendedName>
</protein>
<evidence type="ECO:0000313" key="11">
    <source>
        <dbReference type="EMBL" id="KAK3039622.1"/>
    </source>
</evidence>
<evidence type="ECO:0000256" key="7">
    <source>
        <dbReference type="ARBA" id="ARBA00023239"/>
    </source>
</evidence>
<evidence type="ECO:0000256" key="3">
    <source>
        <dbReference type="ARBA" id="ARBA00022723"/>
    </source>
</evidence>
<dbReference type="AlphaFoldDB" id="A0AA88X4N5"/>
<dbReference type="EMBL" id="JAVXUP010000072">
    <property type="protein sequence ID" value="KAK3039622.1"/>
    <property type="molecule type" value="Genomic_DNA"/>
</dbReference>
<dbReference type="EC" id="4.2.1.1" evidence="2 9"/>
<keyword evidence="5 9" id="KW-0862">Zinc</keyword>
<keyword evidence="12" id="KW-1185">Reference proteome</keyword>
<dbReference type="SUPFAM" id="SSF51069">
    <property type="entry name" value="Carbonic anhydrase"/>
    <property type="match status" value="1"/>
</dbReference>
<organism evidence="11 12">
    <name type="scientific">Escallonia herrerae</name>
    <dbReference type="NCBI Taxonomy" id="1293975"/>
    <lineage>
        <taxon>Eukaryota</taxon>
        <taxon>Viridiplantae</taxon>
        <taxon>Streptophyta</taxon>
        <taxon>Embryophyta</taxon>
        <taxon>Tracheophyta</taxon>
        <taxon>Spermatophyta</taxon>
        <taxon>Magnoliopsida</taxon>
        <taxon>eudicotyledons</taxon>
        <taxon>Gunneridae</taxon>
        <taxon>Pentapetalae</taxon>
        <taxon>asterids</taxon>
        <taxon>campanulids</taxon>
        <taxon>Escalloniales</taxon>
        <taxon>Escalloniaceae</taxon>
        <taxon>Escallonia</taxon>
    </lineage>
</organism>
<evidence type="ECO:0000313" key="12">
    <source>
        <dbReference type="Proteomes" id="UP001188597"/>
    </source>
</evidence>
<evidence type="ECO:0000256" key="9">
    <source>
        <dbReference type="RuleBase" id="RU367011"/>
    </source>
</evidence>
<dbReference type="InterPro" id="IPR041891">
    <property type="entry name" value="Alpha_CA_prokaryot-like"/>
</dbReference>
<evidence type="ECO:0000256" key="2">
    <source>
        <dbReference type="ARBA" id="ARBA00012925"/>
    </source>
</evidence>
<feature type="chain" id="PRO_5041516256" description="Carbonic anhydrase" evidence="9">
    <location>
        <begin position="28"/>
        <end position="279"/>
    </location>
</feature>
<keyword evidence="7 9" id="KW-0456">Lyase</keyword>
<sequence length="279" mass="31244">MAYFRLLSLLFASLLLSSQTLLNFCHAEGGPEADTKSRVVISEDESPFSYKEEAANGPKQWGSINSTWKVCGDGKFQSPIDVPEQKMAVPGDLGRLKRNYKPAPAQLVNRGHDISLKWNGDAGELLINGTDYKLQQCHWHSPSEHTINGRRFAMEVHMVHMTPNHDIAVVGILYKFGRPDPFLAKLLFHIKTLDKKGTDLGIVNPQDIKFGSRKYYRYFGSLTVPPCTEGVTWTVVNKVRTVSREQLSALRNAVHDGFEDNARPVQALAGRQVYLYAGQ</sequence>
<comment type="cofactor">
    <cofactor evidence="1 9">
        <name>Zn(2+)</name>
        <dbReference type="ChEBI" id="CHEBI:29105"/>
    </cofactor>
</comment>
<evidence type="ECO:0000256" key="4">
    <source>
        <dbReference type="ARBA" id="ARBA00022729"/>
    </source>
</evidence>
<name>A0AA88X4N5_9ASTE</name>
<comment type="catalytic activity">
    <reaction evidence="8 9">
        <text>hydrogencarbonate + H(+) = CO2 + H2O</text>
        <dbReference type="Rhea" id="RHEA:10748"/>
        <dbReference type="ChEBI" id="CHEBI:15377"/>
        <dbReference type="ChEBI" id="CHEBI:15378"/>
        <dbReference type="ChEBI" id="CHEBI:16526"/>
        <dbReference type="ChEBI" id="CHEBI:17544"/>
        <dbReference type="EC" id="4.2.1.1"/>
    </reaction>
</comment>
<dbReference type="InterPro" id="IPR023561">
    <property type="entry name" value="Carbonic_anhydrase_a-class"/>
</dbReference>
<feature type="domain" description="Alpha-carbonic anhydrase" evidence="10">
    <location>
        <begin position="46"/>
        <end position="277"/>
    </location>
</feature>
<accession>A0AA88X4N5</accession>
<dbReference type="InterPro" id="IPR001148">
    <property type="entry name" value="CA_dom"/>
</dbReference>
<comment type="function">
    <text evidence="9">Reversible hydration of carbon dioxide.</text>
</comment>
<comment type="caution">
    <text evidence="11">The sequence shown here is derived from an EMBL/GenBank/DDBJ whole genome shotgun (WGS) entry which is preliminary data.</text>
</comment>
<dbReference type="GO" id="GO:0006730">
    <property type="term" value="P:one-carbon metabolic process"/>
    <property type="evidence" value="ECO:0007669"/>
    <property type="project" value="TreeGrafter"/>
</dbReference>
<dbReference type="GO" id="GO:0008270">
    <property type="term" value="F:zinc ion binding"/>
    <property type="evidence" value="ECO:0007669"/>
    <property type="project" value="UniProtKB-UniRule"/>
</dbReference>
<dbReference type="GO" id="GO:0004089">
    <property type="term" value="F:carbonate dehydratase activity"/>
    <property type="evidence" value="ECO:0007669"/>
    <property type="project" value="UniProtKB-UniRule"/>
</dbReference>
<dbReference type="InterPro" id="IPR018338">
    <property type="entry name" value="Carbonic_anhydrase_a-class_CS"/>
</dbReference>
<evidence type="ECO:0000256" key="5">
    <source>
        <dbReference type="ARBA" id="ARBA00022833"/>
    </source>
</evidence>
<keyword evidence="3 9" id="KW-0479">Metal-binding</keyword>
<evidence type="ECO:0000256" key="1">
    <source>
        <dbReference type="ARBA" id="ARBA00001947"/>
    </source>
</evidence>
<dbReference type="PROSITE" id="PS51144">
    <property type="entry name" value="ALPHA_CA_2"/>
    <property type="match status" value="1"/>
</dbReference>
<dbReference type="CDD" id="cd03124">
    <property type="entry name" value="alpha_CA_prokaryotic_like"/>
    <property type="match status" value="1"/>
</dbReference>
<keyword evidence="6" id="KW-0325">Glycoprotein</keyword>
<dbReference type="InterPro" id="IPR036398">
    <property type="entry name" value="CA_dom_sf"/>
</dbReference>
<dbReference type="FunFam" id="3.10.200.10:FF:000007">
    <property type="entry name" value="Alpha carbonic anhydrase 3"/>
    <property type="match status" value="1"/>
</dbReference>
<dbReference type="PANTHER" id="PTHR18952:SF271">
    <property type="entry name" value="ALPHA CARBONIC ANHYDRASE 4-RELATED"/>
    <property type="match status" value="1"/>
</dbReference>